<dbReference type="GO" id="GO:0016094">
    <property type="term" value="P:polyprenol biosynthetic process"/>
    <property type="evidence" value="ECO:0007669"/>
    <property type="project" value="TreeGrafter"/>
</dbReference>
<proteinExistence type="inferred from homology"/>
<evidence type="ECO:0000313" key="3">
    <source>
        <dbReference type="EMBL" id="ANV98716.1"/>
    </source>
</evidence>
<feature type="binding site" evidence="2">
    <location>
        <position position="51"/>
    </location>
    <ligand>
        <name>substrate</name>
    </ligand>
</feature>
<evidence type="ECO:0000256" key="1">
    <source>
        <dbReference type="ARBA" id="ARBA00022679"/>
    </source>
</evidence>
<dbReference type="HAMAP" id="MF_01139">
    <property type="entry name" value="ISPT"/>
    <property type="match status" value="1"/>
</dbReference>
<keyword evidence="1 2" id="KW-0808">Transferase</keyword>
<dbReference type="AlphaFoldDB" id="A0A1B1U7J0"/>
<keyword evidence="4" id="KW-1185">Reference proteome</keyword>
<dbReference type="EMBL" id="CP016503">
    <property type="protein sequence ID" value="ANV98716.1"/>
    <property type="molecule type" value="Genomic_DNA"/>
</dbReference>
<feature type="binding site" evidence="2">
    <location>
        <begin position="174"/>
        <end position="176"/>
    </location>
    <ligand>
        <name>substrate</name>
    </ligand>
</feature>
<dbReference type="KEGG" id="het:BBW65_01160"/>
<feature type="active site" description="Proton acceptor" evidence="2">
    <location>
        <position position="50"/>
    </location>
</feature>
<dbReference type="EC" id="2.5.1.-" evidence="2"/>
<dbReference type="CDD" id="cd00475">
    <property type="entry name" value="Cis_IPPS"/>
    <property type="match status" value="1"/>
</dbReference>
<protein>
    <recommendedName>
        <fullName evidence="2">Isoprenyl transferase</fullName>
        <ecNumber evidence="2">2.5.1.-</ecNumber>
    </recommendedName>
</protein>
<dbReference type="PANTHER" id="PTHR10291:SF0">
    <property type="entry name" value="DEHYDRODOLICHYL DIPHOSPHATE SYNTHASE 2"/>
    <property type="match status" value="1"/>
</dbReference>
<dbReference type="PANTHER" id="PTHR10291">
    <property type="entry name" value="DEHYDRODOLICHYL DIPHOSPHATE SYNTHASE FAMILY MEMBER"/>
    <property type="match status" value="1"/>
</dbReference>
<organism evidence="3 4">
    <name type="scientific">Helicobacter enhydrae</name>
    <dbReference type="NCBI Taxonomy" id="222136"/>
    <lineage>
        <taxon>Bacteria</taxon>
        <taxon>Pseudomonadati</taxon>
        <taxon>Campylobacterota</taxon>
        <taxon>Epsilonproteobacteria</taxon>
        <taxon>Campylobacterales</taxon>
        <taxon>Helicobacteraceae</taxon>
        <taxon>Helicobacter</taxon>
    </lineage>
</organism>
<sequence length="220" mass="25475">MDGNGRWATNQGKRRVEGHKKGVEVVREITQWSARSQIETLTLYAFSTENWRRPQYEVEFLMKMLHNFLKSELETYMQNNIRFFAIGDLSNFSKPLQKQILEVQEATQNNTALNQVLALNYGARDEIARAVLKSKQALAMAQGAKEVEQIIEDSLDTQEFGDVDLLIRTGGEQRLSNFLLWQCFYAELFFSPTLWPDFNVLELESIVDAFHQRSRRFGGL</sequence>
<feature type="binding site" evidence="2">
    <location>
        <position position="53"/>
    </location>
    <ligand>
        <name>substrate</name>
    </ligand>
</feature>
<feature type="binding site" evidence="2">
    <location>
        <position position="187"/>
    </location>
    <ligand>
        <name>Mg(2+)</name>
        <dbReference type="ChEBI" id="CHEBI:18420"/>
    </ligand>
</feature>
<feature type="binding site" evidence="2">
    <location>
        <position position="7"/>
    </location>
    <ligand>
        <name>substrate</name>
    </ligand>
</feature>
<dbReference type="Pfam" id="PF01255">
    <property type="entry name" value="Prenyltransf"/>
    <property type="match status" value="1"/>
</dbReference>
<dbReference type="NCBIfam" id="TIGR00055">
    <property type="entry name" value="uppS"/>
    <property type="match status" value="1"/>
</dbReference>
<comment type="function">
    <text evidence="2">Catalyzes the condensation of isopentenyl diphosphate (IPP) with allylic pyrophosphates generating different type of terpenoids.</text>
</comment>
<dbReference type="Proteomes" id="UP000092884">
    <property type="component" value="Chromosome"/>
</dbReference>
<feature type="binding site" evidence="2">
    <location>
        <begin position="47"/>
        <end position="49"/>
    </location>
    <ligand>
        <name>substrate</name>
    </ligand>
</feature>
<feature type="binding site" evidence="2">
    <location>
        <position position="2"/>
    </location>
    <ligand>
        <name>Mg(2+)</name>
        <dbReference type="ChEBI" id="CHEBI:18420"/>
    </ligand>
</feature>
<dbReference type="RefSeq" id="WP_066341732.1">
    <property type="nucleotide sequence ID" value="NZ_CP016503.1"/>
</dbReference>
<feature type="active site" evidence="2">
    <location>
        <position position="2"/>
    </location>
</feature>
<dbReference type="Gene3D" id="3.40.1180.10">
    <property type="entry name" value="Decaprenyl diphosphate synthase-like"/>
    <property type="match status" value="1"/>
</dbReference>
<dbReference type="GO" id="GO:0008834">
    <property type="term" value="F:ditrans,polycis-undecaprenyl-diphosphate synthase [(2E,6E)-farnesyl-diphosphate specific] activity"/>
    <property type="evidence" value="ECO:0007669"/>
    <property type="project" value="TreeGrafter"/>
</dbReference>
<dbReference type="GO" id="GO:0000287">
    <property type="term" value="F:magnesium ion binding"/>
    <property type="evidence" value="ECO:0007669"/>
    <property type="project" value="UniProtKB-UniRule"/>
</dbReference>
<dbReference type="OrthoDB" id="4191603at2"/>
<name>A0A1B1U7J0_9HELI</name>
<dbReference type="SUPFAM" id="SSF64005">
    <property type="entry name" value="Undecaprenyl diphosphate synthase"/>
    <property type="match status" value="1"/>
</dbReference>
<evidence type="ECO:0000313" key="4">
    <source>
        <dbReference type="Proteomes" id="UP000092884"/>
    </source>
</evidence>
<dbReference type="STRING" id="222136.BBW65_01160"/>
<keyword evidence="2" id="KW-0479">Metal-binding</keyword>
<dbReference type="InterPro" id="IPR001441">
    <property type="entry name" value="UPP_synth-like"/>
</dbReference>
<comment type="similarity">
    <text evidence="2">Belongs to the UPP synthase family.</text>
</comment>
<comment type="subunit">
    <text evidence="2">Homodimer.</text>
</comment>
<feature type="binding site" evidence="2">
    <location>
        <begin position="3"/>
        <end position="6"/>
    </location>
    <ligand>
        <name>substrate</name>
    </ligand>
</feature>
<gene>
    <name evidence="3" type="ORF">BBW65_01160</name>
</gene>
<reference evidence="4" key="1">
    <citation type="submission" date="2016-07" db="EMBL/GenBank/DDBJ databases">
        <authorList>
            <person name="Florea S."/>
            <person name="Webb J.S."/>
            <person name="Jaromczyk J."/>
            <person name="Schardl C.L."/>
        </authorList>
    </citation>
    <scope>NUCLEOTIDE SEQUENCE [LARGE SCALE GENOMIC DNA]</scope>
    <source>
        <strain evidence="4">MIT 01-6242</strain>
    </source>
</reference>
<comment type="cofactor">
    <cofactor evidence="2">
        <name>Mg(2+)</name>
        <dbReference type="ChEBI" id="CHEBI:18420"/>
    </cofactor>
    <text evidence="2">Binds 2 magnesium ions per subunit.</text>
</comment>
<feature type="binding site" evidence="2">
    <location>
        <position position="19"/>
    </location>
    <ligand>
        <name>substrate</name>
    </ligand>
</feature>
<keyword evidence="2" id="KW-0460">Magnesium</keyword>
<dbReference type="GO" id="GO:0005829">
    <property type="term" value="C:cytosol"/>
    <property type="evidence" value="ECO:0007669"/>
    <property type="project" value="TreeGrafter"/>
</dbReference>
<evidence type="ECO:0000256" key="2">
    <source>
        <dbReference type="HAMAP-Rule" id="MF_01139"/>
    </source>
</evidence>
<dbReference type="PROSITE" id="PS01066">
    <property type="entry name" value="UPP_SYNTHASE"/>
    <property type="match status" value="1"/>
</dbReference>
<accession>A0A1B1U7J0</accession>
<feature type="binding site" evidence="2">
    <location>
        <position position="15"/>
    </location>
    <ligand>
        <name>substrate</name>
    </ligand>
</feature>
<dbReference type="InterPro" id="IPR036424">
    <property type="entry name" value="UPP_synth-like_sf"/>
</dbReference>
<feature type="binding site" evidence="2">
    <location>
        <position position="168"/>
    </location>
    <ligand>
        <name>substrate</name>
    </ligand>
</feature>
<dbReference type="InterPro" id="IPR018520">
    <property type="entry name" value="UPP_synth-like_CS"/>
</dbReference>